<comment type="caution">
    <text evidence="2">The sequence shown here is derived from an EMBL/GenBank/DDBJ whole genome shotgun (WGS) entry which is preliminary data.</text>
</comment>
<reference evidence="3" key="2">
    <citation type="submission" date="2016-02" db="EMBL/GenBank/DDBJ databases">
        <title>Draft genome sequence of five rapidly growing Mycobacterium species.</title>
        <authorList>
            <person name="Katahira K."/>
            <person name="Gotou Y."/>
            <person name="Iida K."/>
            <person name="Ogura Y."/>
            <person name="Hayashi T."/>
        </authorList>
    </citation>
    <scope>NUCLEOTIDE SEQUENCE [LARGE SCALE GENOMIC DNA]</scope>
    <source>
        <strain evidence="3">JCM6368</strain>
    </source>
</reference>
<evidence type="ECO:0000313" key="3">
    <source>
        <dbReference type="Proteomes" id="UP000069705"/>
    </source>
</evidence>
<sequence>MARAKRATVWRGWVVQAGAAAPRAPMWTSRAGWLSALSQWANGAGFATAKESAGVKMEAPTVLAVAAVMAEYADHATGRHVAITRATIAERVGCDVRTVTAAWRLLRTAGWAVEAQRGHGSPGTPRVGRRPSVYHLVPRKAVAPVHDFHLPPSLRDRRLSLVGNNSPSTPRRAEKCSASLSKRHPRRAEARPLPVQRLAAELVARSHGLDRGHIGAVCDAITAAGIDPAVWSARSITEALNADMRARGWSWPDRVERPGAFLAHRLRRLEWRPEGPPKSGGVAAASRDEGKGLAGDVRPPMTGAQRERIAAARAEIRAVLAARRGGGERERQGDDERRLRGAFGPSLTGARGGETQLFELGGGEESTRSDGPVFGGVGPEFGVGFGAQLRCAVAVVGESVEGGGGLGA</sequence>
<evidence type="ECO:0000256" key="1">
    <source>
        <dbReference type="SAM" id="MobiDB-lite"/>
    </source>
</evidence>
<evidence type="ECO:0000313" key="2">
    <source>
        <dbReference type="EMBL" id="GAT06207.1"/>
    </source>
</evidence>
<accession>A0A100WXA7</accession>
<gene>
    <name evidence="2" type="ORF">RMCFA_6318</name>
</gene>
<organism evidence="2 3">
    <name type="scientific">Mycolicibacterium fortuitum subsp. acetamidolyticum</name>
    <dbReference type="NCBI Taxonomy" id="144550"/>
    <lineage>
        <taxon>Bacteria</taxon>
        <taxon>Bacillati</taxon>
        <taxon>Actinomycetota</taxon>
        <taxon>Actinomycetes</taxon>
        <taxon>Mycobacteriales</taxon>
        <taxon>Mycobacteriaceae</taxon>
        <taxon>Mycolicibacterium</taxon>
    </lineage>
</organism>
<name>A0A100WXA7_MYCFO</name>
<dbReference type="EMBL" id="BCSZ01000069">
    <property type="protein sequence ID" value="GAT06207.1"/>
    <property type="molecule type" value="Genomic_DNA"/>
</dbReference>
<evidence type="ECO:0008006" key="4">
    <source>
        <dbReference type="Google" id="ProtNLM"/>
    </source>
</evidence>
<proteinExistence type="predicted"/>
<protein>
    <recommendedName>
        <fullName evidence="4">Rep protein</fullName>
    </recommendedName>
</protein>
<reference evidence="2 3" key="1">
    <citation type="journal article" date="2016" name="Genome Announc.">
        <title>Draft Genome Sequences of Five Rapidly Growing Mycobacterium Species, M. thermoresistibile, M. fortuitum subsp. acetamidolyticum, M. canariasense, M. brisbanense, and M. novocastrense.</title>
        <authorList>
            <person name="Katahira K."/>
            <person name="Ogura Y."/>
            <person name="Gotoh Y."/>
            <person name="Hayashi T."/>
        </authorList>
    </citation>
    <scope>NUCLEOTIDE SEQUENCE [LARGE SCALE GENOMIC DNA]</scope>
    <source>
        <strain evidence="2 3">JCM6368</strain>
    </source>
</reference>
<feature type="region of interest" description="Disordered" evidence="1">
    <location>
        <begin position="324"/>
        <end position="354"/>
    </location>
</feature>
<feature type="compositionally biased region" description="Basic and acidic residues" evidence="1">
    <location>
        <begin position="325"/>
        <end position="339"/>
    </location>
</feature>
<dbReference type="Proteomes" id="UP000069705">
    <property type="component" value="Unassembled WGS sequence"/>
</dbReference>
<feature type="region of interest" description="Disordered" evidence="1">
    <location>
        <begin position="272"/>
        <end position="302"/>
    </location>
</feature>
<feature type="region of interest" description="Disordered" evidence="1">
    <location>
        <begin position="159"/>
        <end position="189"/>
    </location>
</feature>
<dbReference type="AlphaFoldDB" id="A0A100WXA7"/>